<feature type="transmembrane region" description="Helical" evidence="1">
    <location>
        <begin position="6"/>
        <end position="28"/>
    </location>
</feature>
<proteinExistence type="predicted"/>
<evidence type="ECO:0000313" key="3">
    <source>
        <dbReference type="Proteomes" id="UP000323664"/>
    </source>
</evidence>
<organism evidence="2 3">
    <name type="scientific">Paenibacillus amylolyticus</name>
    <dbReference type="NCBI Taxonomy" id="1451"/>
    <lineage>
        <taxon>Bacteria</taxon>
        <taxon>Bacillati</taxon>
        <taxon>Bacillota</taxon>
        <taxon>Bacilli</taxon>
        <taxon>Bacillales</taxon>
        <taxon>Paenibacillaceae</taxon>
        <taxon>Paenibacillus</taxon>
    </lineage>
</organism>
<dbReference type="OrthoDB" id="2664257at2"/>
<keyword evidence="1" id="KW-0472">Membrane</keyword>
<dbReference type="AlphaFoldDB" id="A0A5M9WV06"/>
<evidence type="ECO:0000313" key="2">
    <source>
        <dbReference type="EMBL" id="KAA8785421.1"/>
    </source>
</evidence>
<comment type="caution">
    <text evidence="2">The sequence shown here is derived from an EMBL/GenBank/DDBJ whole genome shotgun (WGS) entry which is preliminary data.</text>
</comment>
<dbReference type="RefSeq" id="WP_123065198.1">
    <property type="nucleotide sequence ID" value="NZ_RIAS01000008.1"/>
</dbReference>
<sequence>MELFTALIAVFICIIIVLIVAAVVRYAVDSSKTSRKLDLLMKEVHDLRTEVRRLQHTKQQDSKHIIDEKV</sequence>
<accession>A0A5M9WV06</accession>
<reference evidence="2 3" key="1">
    <citation type="journal article" date="2019" name="J. Ind. Microbiol. Biotechnol.">
        <title>Paenibacillus amylolyticus 27C64 has a diverse set of carbohydrate-active enzymes and complete pectin deconstruction system.</title>
        <authorList>
            <person name="Keggi C."/>
            <person name="Doran-Peterson J."/>
        </authorList>
    </citation>
    <scope>NUCLEOTIDE SEQUENCE [LARGE SCALE GENOMIC DNA]</scope>
    <source>
        <strain evidence="2 3">27C64</strain>
    </source>
</reference>
<evidence type="ECO:0000256" key="1">
    <source>
        <dbReference type="SAM" id="Phobius"/>
    </source>
</evidence>
<name>A0A5M9WV06_PAEAM</name>
<dbReference type="Proteomes" id="UP000323664">
    <property type="component" value="Unassembled WGS sequence"/>
</dbReference>
<gene>
    <name evidence="2" type="ORF">EC604_16385</name>
</gene>
<dbReference type="EMBL" id="RIAS01000008">
    <property type="protein sequence ID" value="KAA8785421.1"/>
    <property type="molecule type" value="Genomic_DNA"/>
</dbReference>
<keyword evidence="1" id="KW-0812">Transmembrane</keyword>
<keyword evidence="1" id="KW-1133">Transmembrane helix</keyword>
<evidence type="ECO:0008006" key="4">
    <source>
        <dbReference type="Google" id="ProtNLM"/>
    </source>
</evidence>
<protein>
    <recommendedName>
        <fullName evidence="4">DUF4083 domain-containing protein</fullName>
    </recommendedName>
</protein>